<dbReference type="EMBL" id="JAGGLL010000018">
    <property type="protein sequence ID" value="MBP2022675.1"/>
    <property type="molecule type" value="Genomic_DNA"/>
</dbReference>
<gene>
    <name evidence="2" type="ORF">J2Z44_002498</name>
</gene>
<organism evidence="2 3">
    <name type="scientific">Clostridium punense</name>
    <dbReference type="NCBI Taxonomy" id="1054297"/>
    <lineage>
        <taxon>Bacteria</taxon>
        <taxon>Bacillati</taxon>
        <taxon>Bacillota</taxon>
        <taxon>Clostridia</taxon>
        <taxon>Eubacteriales</taxon>
        <taxon>Clostridiaceae</taxon>
        <taxon>Clostridium</taxon>
    </lineage>
</organism>
<accession>A0ABS4K4G1</accession>
<dbReference type="RefSeq" id="WP_209649605.1">
    <property type="nucleotide sequence ID" value="NZ_JAGGLL010000018.1"/>
</dbReference>
<evidence type="ECO:0000256" key="1">
    <source>
        <dbReference type="SAM" id="Phobius"/>
    </source>
</evidence>
<dbReference type="Proteomes" id="UP001519308">
    <property type="component" value="Unassembled WGS sequence"/>
</dbReference>
<proteinExistence type="predicted"/>
<evidence type="ECO:0000313" key="3">
    <source>
        <dbReference type="Proteomes" id="UP001519308"/>
    </source>
</evidence>
<name>A0ABS4K4G1_9CLOT</name>
<sequence>MNRKSKNYILAIVLTIVAISLGLYVAEKSGVKLNIFNKNKEVVIEEEIKLEESNTDGETKLSKEAEAKLKAIPEGEKIRKNFNYPEKEEIHFKMLNAMDNFKTCKGEFIEERAKDDYKMKVSFVVDTENKASMSITDEKGKKNVTLIQHKDKSKSFDDNDKVYREFEEPMFKGKPTILKPMEMFLNGGRKREDRDYLGRSDYIICSPITTYMYFYEDWNYTESTFLGRDVYKLEGIIDRAFTEHNQGKFSLMMDKETGIILQFLSFDDNGGIKNKVECTKLELNTPIDESVYNKDTSGYVKK</sequence>
<keyword evidence="1" id="KW-0812">Transmembrane</keyword>
<comment type="caution">
    <text evidence="2">The sequence shown here is derived from an EMBL/GenBank/DDBJ whole genome shotgun (WGS) entry which is preliminary data.</text>
</comment>
<reference evidence="2 3" key="1">
    <citation type="submission" date="2021-03" db="EMBL/GenBank/DDBJ databases">
        <title>Genomic Encyclopedia of Type Strains, Phase IV (KMG-IV): sequencing the most valuable type-strain genomes for metagenomic binning, comparative biology and taxonomic classification.</title>
        <authorList>
            <person name="Goeker M."/>
        </authorList>
    </citation>
    <scope>NUCLEOTIDE SEQUENCE [LARGE SCALE GENOMIC DNA]</scope>
    <source>
        <strain evidence="2 3">DSM 28650</strain>
    </source>
</reference>
<keyword evidence="1" id="KW-1133">Transmembrane helix</keyword>
<protein>
    <submittedName>
        <fullName evidence="2">Uncharacterized protein</fullName>
    </submittedName>
</protein>
<keyword evidence="1" id="KW-0472">Membrane</keyword>
<feature type="transmembrane region" description="Helical" evidence="1">
    <location>
        <begin position="7"/>
        <end position="26"/>
    </location>
</feature>
<keyword evidence="3" id="KW-1185">Reference proteome</keyword>
<evidence type="ECO:0000313" key="2">
    <source>
        <dbReference type="EMBL" id="MBP2022675.1"/>
    </source>
</evidence>